<feature type="domain" description="Gfo/Idh/MocA-like oxidoreductase N-terminal" evidence="6">
    <location>
        <begin position="9"/>
        <end position="138"/>
    </location>
</feature>
<dbReference type="Gene3D" id="3.30.360.10">
    <property type="entry name" value="Dihydrodipicolinate Reductase, domain 2"/>
    <property type="match status" value="1"/>
</dbReference>
<proteinExistence type="inferred from homology"/>
<dbReference type="GO" id="GO:0000166">
    <property type="term" value="F:nucleotide binding"/>
    <property type="evidence" value="ECO:0007669"/>
    <property type="project" value="InterPro"/>
</dbReference>
<dbReference type="Pfam" id="PF01408">
    <property type="entry name" value="GFO_IDH_MocA"/>
    <property type="match status" value="1"/>
</dbReference>
<keyword evidence="2" id="KW-0560">Oxidoreductase</keyword>
<dbReference type="InterPro" id="IPR036291">
    <property type="entry name" value="NAD(P)-bd_dom_sf"/>
</dbReference>
<comment type="caution">
    <text evidence="8">The sequence shown here is derived from an EMBL/GenBank/DDBJ whole genome shotgun (WGS) entry which is preliminary data.</text>
</comment>
<evidence type="ECO:0000256" key="3">
    <source>
        <dbReference type="ARBA" id="ARBA00038984"/>
    </source>
</evidence>
<dbReference type="PANTHER" id="PTHR22604:SF105">
    <property type="entry name" value="TRANS-1,2-DIHYDROBENZENE-1,2-DIOL DEHYDROGENASE"/>
    <property type="match status" value="1"/>
</dbReference>
<evidence type="ECO:0000259" key="6">
    <source>
        <dbReference type="Pfam" id="PF01408"/>
    </source>
</evidence>
<evidence type="ECO:0000313" key="8">
    <source>
        <dbReference type="EMBL" id="KAF7770504.1"/>
    </source>
</evidence>
<evidence type="ECO:0000256" key="2">
    <source>
        <dbReference type="ARBA" id="ARBA00023002"/>
    </source>
</evidence>
<dbReference type="GO" id="GO:0047837">
    <property type="term" value="F:D-xylose 1-dehydrogenase (NADP+) activity"/>
    <property type="evidence" value="ECO:0007669"/>
    <property type="project" value="UniProtKB-EC"/>
</dbReference>
<dbReference type="SUPFAM" id="SSF55347">
    <property type="entry name" value="Glyceraldehyde-3-phosphate dehydrogenase-like, C-terminal domain"/>
    <property type="match status" value="1"/>
</dbReference>
<sequence>MSNPKPFVLRWGIISTGRIAGDFVEDILLDPQTRDVVDVIHKVVAVGSRTAGKAQEFIDAKAGGDKNIKAYENYADVYADPDVDAVYIATPHTFHYEEALAAIEARKHVLIEKPSTATSAELRHLLQIAEQKKVFVMEAMWTRFLPLTQEVLKVIDEEDLGRPITLHADLSGDFHIDKLSLEHRILNPRLGGGALLDLGPYVMVWAIICIFEHSSNHNSRPTSISGLMLKSPLTGVDTNTSFTLNFPDAQATLTTSINVNSISSFGCNVRYERGTVNISSPLYCPKEFTVKHHDKTGKTIRHVTRFGDHVGGGWYFQADEVARCIRDGKKESEIWSHQKMILVMEVFDEVRRQGGYVFPPGVEKVVSV</sequence>
<feature type="domain" description="GFO/IDH/MocA-like oxidoreductase" evidence="7">
    <location>
        <begin position="149"/>
        <end position="276"/>
    </location>
</feature>
<accession>A0A8H7C8P9</accession>
<organism evidence="8 9">
    <name type="scientific">Agaricus bisporus var. burnettii</name>
    <dbReference type="NCBI Taxonomy" id="192524"/>
    <lineage>
        <taxon>Eukaryota</taxon>
        <taxon>Fungi</taxon>
        <taxon>Dikarya</taxon>
        <taxon>Basidiomycota</taxon>
        <taxon>Agaricomycotina</taxon>
        <taxon>Agaricomycetes</taxon>
        <taxon>Agaricomycetidae</taxon>
        <taxon>Agaricales</taxon>
        <taxon>Agaricineae</taxon>
        <taxon>Agaricaceae</taxon>
        <taxon>Agaricus</taxon>
    </lineage>
</organism>
<evidence type="ECO:0000256" key="1">
    <source>
        <dbReference type="ARBA" id="ARBA00010928"/>
    </source>
</evidence>
<dbReference type="InterPro" id="IPR000683">
    <property type="entry name" value="Gfo/Idh/MocA-like_OxRdtase_N"/>
</dbReference>
<dbReference type="InterPro" id="IPR055170">
    <property type="entry name" value="GFO_IDH_MocA-like_dom"/>
</dbReference>
<dbReference type="SUPFAM" id="SSF51735">
    <property type="entry name" value="NAD(P)-binding Rossmann-fold domains"/>
    <property type="match status" value="1"/>
</dbReference>
<dbReference type="Gene3D" id="3.40.50.720">
    <property type="entry name" value="NAD(P)-binding Rossmann-like Domain"/>
    <property type="match status" value="1"/>
</dbReference>
<evidence type="ECO:0000256" key="4">
    <source>
        <dbReference type="ARBA" id="ARBA00042988"/>
    </source>
</evidence>
<dbReference type="EMBL" id="JABXXO010000009">
    <property type="protein sequence ID" value="KAF7770504.1"/>
    <property type="molecule type" value="Genomic_DNA"/>
</dbReference>
<gene>
    <name evidence="8" type="ORF">Agabi119p4_6478</name>
</gene>
<dbReference type="InterPro" id="IPR050984">
    <property type="entry name" value="Gfo/Idh/MocA_domain"/>
</dbReference>
<dbReference type="Pfam" id="PF22725">
    <property type="entry name" value="GFO_IDH_MocA_C3"/>
    <property type="match status" value="1"/>
</dbReference>
<name>A0A8H7C8P9_AGABI</name>
<comment type="similarity">
    <text evidence="1">Belongs to the Gfo/Idh/MocA family.</text>
</comment>
<comment type="catalytic activity">
    <reaction evidence="5">
        <text>D-xylose + NADP(+) = D-xylono-1,5-lactone + NADPH + H(+)</text>
        <dbReference type="Rhea" id="RHEA:22000"/>
        <dbReference type="ChEBI" id="CHEBI:15378"/>
        <dbReference type="ChEBI" id="CHEBI:15867"/>
        <dbReference type="ChEBI" id="CHEBI:53455"/>
        <dbReference type="ChEBI" id="CHEBI:57783"/>
        <dbReference type="ChEBI" id="CHEBI:58349"/>
        <dbReference type="EC" id="1.1.1.179"/>
    </reaction>
</comment>
<evidence type="ECO:0000256" key="5">
    <source>
        <dbReference type="ARBA" id="ARBA00049233"/>
    </source>
</evidence>
<dbReference type="PANTHER" id="PTHR22604">
    <property type="entry name" value="OXIDOREDUCTASES"/>
    <property type="match status" value="1"/>
</dbReference>
<dbReference type="EC" id="1.1.1.179" evidence="3"/>
<protein>
    <recommendedName>
        <fullName evidence="3">D-xylose 1-dehydrogenase (NADP(+), D-xylono-1,5-lactone-forming)</fullName>
        <ecNumber evidence="3">1.1.1.179</ecNumber>
    </recommendedName>
    <alternativeName>
        <fullName evidence="4">D-xylose-NADP dehydrogenase</fullName>
    </alternativeName>
</protein>
<dbReference type="AlphaFoldDB" id="A0A8H7C8P9"/>
<evidence type="ECO:0000259" key="7">
    <source>
        <dbReference type="Pfam" id="PF22725"/>
    </source>
</evidence>
<reference evidence="8 9" key="1">
    <citation type="journal article" name="Sci. Rep.">
        <title>Telomere-to-telomere assembled and centromere annotated genomes of the two main subspecies of the button mushroom Agaricus bisporus reveal especially polymorphic chromosome ends.</title>
        <authorList>
            <person name="Sonnenberg A.S.M."/>
            <person name="Sedaghat-Telgerd N."/>
            <person name="Lavrijssen B."/>
            <person name="Ohm R.A."/>
            <person name="Hendrickx P.M."/>
            <person name="Scholtmeijer K."/>
            <person name="Baars J.J.P."/>
            <person name="van Peer A."/>
        </authorList>
    </citation>
    <scope>NUCLEOTIDE SEQUENCE [LARGE SCALE GENOMIC DNA]</scope>
    <source>
        <strain evidence="8 9">H119_p4</strain>
    </source>
</reference>
<evidence type="ECO:0000313" key="9">
    <source>
        <dbReference type="Proteomes" id="UP000629468"/>
    </source>
</evidence>
<dbReference type="Proteomes" id="UP000629468">
    <property type="component" value="Unassembled WGS sequence"/>
</dbReference>